<keyword evidence="2" id="KW-0378">Hydrolase</keyword>
<dbReference type="Pfam" id="PF07510">
    <property type="entry name" value="GmrSD_C"/>
    <property type="match status" value="1"/>
</dbReference>
<sequence length="143" mass="16810">MEASLKTDSHRIFERFSSGVKCSENRGKKHSKPSSKRCYDSPTIYATRANTFEKPEYARWKRNHSQEEFDERKNKIGNLTLLIPEEHSGIEEREGLDAKKKAYKNSGIETTKEICDYDEWNDETIDERSTHLAEQLTEYWSIK</sequence>
<comment type="caution">
    <text evidence="2">The sequence shown here is derived from an EMBL/GenBank/DDBJ whole genome shotgun (WGS) entry which is preliminary data.</text>
</comment>
<dbReference type="InterPro" id="IPR011089">
    <property type="entry name" value="GmrSD_C"/>
</dbReference>
<evidence type="ECO:0000313" key="2">
    <source>
        <dbReference type="EMBL" id="MFC5135536.1"/>
    </source>
</evidence>
<organism evidence="2 3">
    <name type="scientific">Halorubrum glutamatedens</name>
    <dbReference type="NCBI Taxonomy" id="2707018"/>
    <lineage>
        <taxon>Archaea</taxon>
        <taxon>Methanobacteriati</taxon>
        <taxon>Methanobacteriota</taxon>
        <taxon>Stenosarchaea group</taxon>
        <taxon>Halobacteria</taxon>
        <taxon>Halobacteriales</taxon>
        <taxon>Haloferacaceae</taxon>
        <taxon>Halorubrum</taxon>
    </lineage>
</organism>
<name>A0ABD5QTS8_9EURY</name>
<keyword evidence="3" id="KW-1185">Reference proteome</keyword>
<proteinExistence type="predicted"/>
<gene>
    <name evidence="2" type="ORF">ACFPJA_12515</name>
</gene>
<accession>A0ABD5QTS8</accession>
<keyword evidence="2" id="KW-0540">Nuclease</keyword>
<dbReference type="EMBL" id="JBHSKV010000018">
    <property type="protein sequence ID" value="MFC5135536.1"/>
    <property type="molecule type" value="Genomic_DNA"/>
</dbReference>
<dbReference type="RefSeq" id="WP_379749056.1">
    <property type="nucleotide sequence ID" value="NZ_JBHSKV010000018.1"/>
</dbReference>
<reference evidence="2 3" key="1">
    <citation type="journal article" date="2019" name="Int. J. Syst. Evol. Microbiol.">
        <title>The Global Catalogue of Microorganisms (GCM) 10K type strain sequencing project: providing services to taxonomists for standard genome sequencing and annotation.</title>
        <authorList>
            <consortium name="The Broad Institute Genomics Platform"/>
            <consortium name="The Broad Institute Genome Sequencing Center for Infectious Disease"/>
            <person name="Wu L."/>
            <person name="Ma J."/>
        </authorList>
    </citation>
    <scope>NUCLEOTIDE SEQUENCE [LARGE SCALE GENOMIC DNA]</scope>
    <source>
        <strain evidence="2 3">CGMCC 1.16026</strain>
    </source>
</reference>
<evidence type="ECO:0000313" key="3">
    <source>
        <dbReference type="Proteomes" id="UP001596145"/>
    </source>
</evidence>
<evidence type="ECO:0000259" key="1">
    <source>
        <dbReference type="Pfam" id="PF07510"/>
    </source>
</evidence>
<keyword evidence="2" id="KW-0255">Endonuclease</keyword>
<dbReference type="AlphaFoldDB" id="A0ABD5QTS8"/>
<protein>
    <submittedName>
        <fullName evidence="2">HNH endonuclease family protein</fullName>
    </submittedName>
</protein>
<dbReference type="GO" id="GO:0004519">
    <property type="term" value="F:endonuclease activity"/>
    <property type="evidence" value="ECO:0007669"/>
    <property type="project" value="UniProtKB-KW"/>
</dbReference>
<dbReference type="Proteomes" id="UP001596145">
    <property type="component" value="Unassembled WGS sequence"/>
</dbReference>
<feature type="domain" description="GmrSD restriction endonucleases C-terminal" evidence="1">
    <location>
        <begin position="55"/>
        <end position="134"/>
    </location>
</feature>